<evidence type="ECO:0000256" key="7">
    <source>
        <dbReference type="ARBA" id="ARBA00023136"/>
    </source>
</evidence>
<dbReference type="GO" id="GO:0000139">
    <property type="term" value="C:Golgi membrane"/>
    <property type="evidence" value="ECO:0007669"/>
    <property type="project" value="UniProtKB-SubCell"/>
</dbReference>
<reference evidence="9 10" key="1">
    <citation type="journal article" date="2017" name="Genome Biol. Evol.">
        <title>Phytophthora megakarya and P. palmivora, closely related causal agents of cacao black pod rot, underwent increases in genome sizes and gene numbers by different mechanisms.</title>
        <authorList>
            <person name="Ali S.S."/>
            <person name="Shao J."/>
            <person name="Lary D.J."/>
            <person name="Kronmiller B."/>
            <person name="Shen D."/>
            <person name="Strem M.D."/>
            <person name="Amoako-Attah I."/>
            <person name="Akrofi A.Y."/>
            <person name="Begoude B.A."/>
            <person name="Ten Hoopen G.M."/>
            <person name="Coulibaly K."/>
            <person name="Kebe B.I."/>
            <person name="Melnick R.L."/>
            <person name="Guiltinan M.J."/>
            <person name="Tyler B.M."/>
            <person name="Meinhardt L.W."/>
            <person name="Bailey B.A."/>
        </authorList>
    </citation>
    <scope>NUCLEOTIDE SEQUENCE [LARGE SCALE GENOMIC DNA]</scope>
    <source>
        <strain evidence="10">sbr112.9</strain>
    </source>
</reference>
<keyword evidence="4" id="KW-0813">Transport</keyword>
<name>A0A2P4X6U9_9STRA</name>
<dbReference type="InterPro" id="IPR007255">
    <property type="entry name" value="COG8"/>
</dbReference>
<evidence type="ECO:0000256" key="6">
    <source>
        <dbReference type="ARBA" id="ARBA00023034"/>
    </source>
</evidence>
<protein>
    <recommendedName>
        <fullName evidence="3">Conserved oligomeric Golgi complex subunit 8</fullName>
    </recommendedName>
    <alternativeName>
        <fullName evidence="8">Component of oligomeric Golgi complex 8</fullName>
    </alternativeName>
</protein>
<evidence type="ECO:0000256" key="1">
    <source>
        <dbReference type="ARBA" id="ARBA00004395"/>
    </source>
</evidence>
<dbReference type="Pfam" id="PF04124">
    <property type="entry name" value="Dor1"/>
    <property type="match status" value="1"/>
</dbReference>
<evidence type="ECO:0000256" key="4">
    <source>
        <dbReference type="ARBA" id="ARBA00022448"/>
    </source>
</evidence>
<comment type="similarity">
    <text evidence="2">Belongs to the COG8 family.</text>
</comment>
<dbReference type="GO" id="GO:0006891">
    <property type="term" value="P:intra-Golgi vesicle-mediated transport"/>
    <property type="evidence" value="ECO:0007669"/>
    <property type="project" value="TreeGrafter"/>
</dbReference>
<proteinExistence type="inferred from homology"/>
<comment type="caution">
    <text evidence="9">The sequence shown here is derived from an EMBL/GenBank/DDBJ whole genome shotgun (WGS) entry which is preliminary data.</text>
</comment>
<organism evidence="9 10">
    <name type="scientific">Phytophthora palmivora</name>
    <dbReference type="NCBI Taxonomy" id="4796"/>
    <lineage>
        <taxon>Eukaryota</taxon>
        <taxon>Sar</taxon>
        <taxon>Stramenopiles</taxon>
        <taxon>Oomycota</taxon>
        <taxon>Peronosporomycetes</taxon>
        <taxon>Peronosporales</taxon>
        <taxon>Peronosporaceae</taxon>
        <taxon>Phytophthora</taxon>
    </lineage>
</organism>
<dbReference type="PANTHER" id="PTHR21311:SF0">
    <property type="entry name" value="CONSERVED OLIGOMERIC GOLGI COMPLEX SUBUNIT 8"/>
    <property type="match status" value="1"/>
</dbReference>
<evidence type="ECO:0000256" key="3">
    <source>
        <dbReference type="ARBA" id="ARBA00020983"/>
    </source>
</evidence>
<dbReference type="GO" id="GO:0015031">
    <property type="term" value="P:protein transport"/>
    <property type="evidence" value="ECO:0007669"/>
    <property type="project" value="UniProtKB-KW"/>
</dbReference>
<keyword evidence="10" id="KW-1185">Reference proteome</keyword>
<comment type="subcellular location">
    <subcellularLocation>
        <location evidence="1">Golgi apparatus membrane</location>
        <topology evidence="1">Peripheral membrane protein</topology>
    </subcellularLocation>
</comment>
<evidence type="ECO:0000256" key="8">
    <source>
        <dbReference type="ARBA" id="ARBA00031347"/>
    </source>
</evidence>
<keyword evidence="7" id="KW-0472">Membrane</keyword>
<dbReference type="EMBL" id="NCKW01016125">
    <property type="protein sequence ID" value="POM61275.1"/>
    <property type="molecule type" value="Genomic_DNA"/>
</dbReference>
<dbReference type="GO" id="GO:0017119">
    <property type="term" value="C:Golgi transport complex"/>
    <property type="evidence" value="ECO:0007669"/>
    <property type="project" value="InterPro"/>
</dbReference>
<dbReference type="Proteomes" id="UP000237271">
    <property type="component" value="Unassembled WGS sequence"/>
</dbReference>
<dbReference type="AlphaFoldDB" id="A0A2P4X6U9"/>
<dbReference type="SUPFAM" id="SSF74788">
    <property type="entry name" value="Cullin repeat-like"/>
    <property type="match status" value="1"/>
</dbReference>
<dbReference type="InterPro" id="IPR016159">
    <property type="entry name" value="Cullin_repeat-like_dom_sf"/>
</dbReference>
<dbReference type="PANTHER" id="PTHR21311">
    <property type="entry name" value="CONSERVED OLIGOMERIC GOLGI COMPLEX COMPONENT 8"/>
    <property type="match status" value="1"/>
</dbReference>
<evidence type="ECO:0000313" key="9">
    <source>
        <dbReference type="EMBL" id="POM61275.1"/>
    </source>
</evidence>
<keyword evidence="6" id="KW-0333">Golgi apparatus</keyword>
<gene>
    <name evidence="9" type="ORF">PHPALM_29731</name>
</gene>
<evidence type="ECO:0000256" key="2">
    <source>
        <dbReference type="ARBA" id="ARBA00006419"/>
    </source>
</evidence>
<evidence type="ECO:0000313" key="10">
    <source>
        <dbReference type="Proteomes" id="UP000237271"/>
    </source>
</evidence>
<sequence length="263" mass="30056">MTLTSLKTCSLEELKKEPWRLQIQADNTAEQLRSLVLKNYHVFIQSNQCAAIVKDDLAELKEETIKIEAAIPNLQDYVAEFQKEVADVVAKHGDIQFVFEHYLQLTELLEIPQLLEACIHNELFDSALDVIQFANETFQVDENTETSRNIVIDCLVKEVAEMTSIMREKLLQKLREDLQLALCVRIVGYLRRLDALVGRDGTAAVGSLEYEKLLKEEFLSCRNVWLSSLSRGISSSDPYQYVRMPPCTVYLCNSLMNILLHAL</sequence>
<evidence type="ECO:0000256" key="5">
    <source>
        <dbReference type="ARBA" id="ARBA00022927"/>
    </source>
</evidence>
<accession>A0A2P4X6U9</accession>
<dbReference type="OrthoDB" id="1661054at2759"/>
<keyword evidence="5" id="KW-0653">Protein transport</keyword>